<keyword evidence="2" id="KW-1185">Reference proteome</keyword>
<name>A0A164GQH9_9CRUS</name>
<dbReference type="EMBL" id="LRGB01014317">
    <property type="protein sequence ID" value="KZR99227.1"/>
    <property type="molecule type" value="Genomic_DNA"/>
</dbReference>
<dbReference type="Proteomes" id="UP000076858">
    <property type="component" value="Unassembled WGS sequence"/>
</dbReference>
<gene>
    <name evidence="1" type="ORF">APZ42_004990</name>
</gene>
<evidence type="ECO:0000313" key="2">
    <source>
        <dbReference type="Proteomes" id="UP000076858"/>
    </source>
</evidence>
<feature type="non-terminal residue" evidence="1">
    <location>
        <position position="1"/>
    </location>
</feature>
<accession>A0A164GQH9</accession>
<reference evidence="1 2" key="1">
    <citation type="submission" date="2016-03" db="EMBL/GenBank/DDBJ databases">
        <title>EvidentialGene: Evidence-directed Construction of Genes on Genomes.</title>
        <authorList>
            <person name="Gilbert D.G."/>
            <person name="Choi J.-H."/>
            <person name="Mockaitis K."/>
            <person name="Colbourne J."/>
            <person name="Pfrender M."/>
        </authorList>
    </citation>
    <scope>NUCLEOTIDE SEQUENCE [LARGE SCALE GENOMIC DNA]</scope>
    <source>
        <strain evidence="1 2">Xinb3</strain>
        <tissue evidence="1">Complete organism</tissue>
    </source>
</reference>
<proteinExistence type="predicted"/>
<protein>
    <submittedName>
        <fullName evidence="1">Uncharacterized protein</fullName>
    </submittedName>
</protein>
<organism evidence="1 2">
    <name type="scientific">Daphnia magna</name>
    <dbReference type="NCBI Taxonomy" id="35525"/>
    <lineage>
        <taxon>Eukaryota</taxon>
        <taxon>Metazoa</taxon>
        <taxon>Ecdysozoa</taxon>
        <taxon>Arthropoda</taxon>
        <taxon>Crustacea</taxon>
        <taxon>Branchiopoda</taxon>
        <taxon>Diplostraca</taxon>
        <taxon>Cladocera</taxon>
        <taxon>Anomopoda</taxon>
        <taxon>Daphniidae</taxon>
        <taxon>Daphnia</taxon>
    </lineage>
</organism>
<sequence>KKKERINQPKCTTYSIYLFYSILSSLSVSTHSQGKENKEKEIVTEGGRIVKCRPLVDVTGADGGGREAIFSSIQDGWKTLQKLFLKESPLFHFL</sequence>
<dbReference type="AlphaFoldDB" id="A0A164GQH9"/>
<evidence type="ECO:0000313" key="1">
    <source>
        <dbReference type="EMBL" id="KZR99227.1"/>
    </source>
</evidence>
<comment type="caution">
    <text evidence="1">The sequence shown here is derived from an EMBL/GenBank/DDBJ whole genome shotgun (WGS) entry which is preliminary data.</text>
</comment>